<comment type="caution">
    <text evidence="1">The sequence shown here is derived from an EMBL/GenBank/DDBJ whole genome shotgun (WGS) entry which is preliminary data.</text>
</comment>
<dbReference type="EMBL" id="BAABJP010000001">
    <property type="protein sequence ID" value="GAA5145679.1"/>
    <property type="molecule type" value="Genomic_DNA"/>
</dbReference>
<dbReference type="InterPro" id="IPR050426">
    <property type="entry name" value="Glycosyltransferase_28"/>
</dbReference>
<keyword evidence="2" id="KW-1185">Reference proteome</keyword>
<dbReference type="PANTHER" id="PTHR48050">
    <property type="entry name" value="STEROL 3-BETA-GLUCOSYLTRANSFERASE"/>
    <property type="match status" value="1"/>
</dbReference>
<dbReference type="Proteomes" id="UP001428817">
    <property type="component" value="Unassembled WGS sequence"/>
</dbReference>
<evidence type="ECO:0000313" key="2">
    <source>
        <dbReference type="Proteomes" id="UP001428817"/>
    </source>
</evidence>
<organism evidence="1 2">
    <name type="scientific">Pseudonocardia eucalypti</name>
    <dbReference type="NCBI Taxonomy" id="648755"/>
    <lineage>
        <taxon>Bacteria</taxon>
        <taxon>Bacillati</taxon>
        <taxon>Actinomycetota</taxon>
        <taxon>Actinomycetes</taxon>
        <taxon>Pseudonocardiales</taxon>
        <taxon>Pseudonocardiaceae</taxon>
        <taxon>Pseudonocardia</taxon>
    </lineage>
</organism>
<dbReference type="Gene3D" id="3.40.50.2000">
    <property type="entry name" value="Glycogen Phosphorylase B"/>
    <property type="match status" value="2"/>
</dbReference>
<gene>
    <name evidence="1" type="ORF">GCM10023321_03950</name>
</gene>
<protein>
    <recommendedName>
        <fullName evidence="3">Glycosyltransferase</fullName>
    </recommendedName>
</protein>
<evidence type="ECO:0000313" key="1">
    <source>
        <dbReference type="EMBL" id="GAA5145679.1"/>
    </source>
</evidence>
<dbReference type="PANTHER" id="PTHR48050:SF13">
    <property type="entry name" value="STEROL 3-BETA-GLUCOSYLTRANSFERASE UGT80A2"/>
    <property type="match status" value="1"/>
</dbReference>
<sequence length="136" mass="13985">MRVLLSTYGSRGDVEPLAGLAVALRDLGAEALVCAPPDEVFARRLAGVGVPMVPVGWSAREQTLADQPYWAGRVAELGVGVAYQGPVPTFESLSAALGTALESPRIRERAAAVAGTIRADGATAAAKLLLETEGDA</sequence>
<reference evidence="2" key="1">
    <citation type="journal article" date="2019" name="Int. J. Syst. Evol. Microbiol.">
        <title>The Global Catalogue of Microorganisms (GCM) 10K type strain sequencing project: providing services to taxonomists for standard genome sequencing and annotation.</title>
        <authorList>
            <consortium name="The Broad Institute Genomics Platform"/>
            <consortium name="The Broad Institute Genome Sequencing Center for Infectious Disease"/>
            <person name="Wu L."/>
            <person name="Ma J."/>
        </authorList>
    </citation>
    <scope>NUCLEOTIDE SEQUENCE [LARGE SCALE GENOMIC DNA]</scope>
    <source>
        <strain evidence="2">JCM 18303</strain>
    </source>
</reference>
<dbReference type="SUPFAM" id="SSF53756">
    <property type="entry name" value="UDP-Glycosyltransferase/glycogen phosphorylase"/>
    <property type="match status" value="2"/>
</dbReference>
<proteinExistence type="predicted"/>
<dbReference type="RefSeq" id="WP_185058657.1">
    <property type="nucleotide sequence ID" value="NZ_BAABJP010000001.1"/>
</dbReference>
<accession>A0ABP9PFD5</accession>
<evidence type="ECO:0008006" key="3">
    <source>
        <dbReference type="Google" id="ProtNLM"/>
    </source>
</evidence>
<name>A0ABP9PFD5_9PSEU</name>